<comment type="similarity">
    <text evidence="1 4">Belongs to the eukaryotic ribosomal protein eL20 family.</text>
</comment>
<dbReference type="InterPro" id="IPR028877">
    <property type="entry name" value="Ribosomal_eL20"/>
</dbReference>
<dbReference type="InterPro" id="IPR021138">
    <property type="entry name" value="Ribosomal_eL20_eukaryotes"/>
</dbReference>
<dbReference type="EMBL" id="CP126215">
    <property type="protein sequence ID" value="WIA17644.1"/>
    <property type="molecule type" value="Genomic_DNA"/>
</dbReference>
<dbReference type="InterPro" id="IPR023573">
    <property type="entry name" value="Ribosomal_eL20_dom"/>
</dbReference>
<sequence>MPQEGIFKFHQYQVVGRHLPTEQDPTPTVYRMKVWAQDAVRAKSKFWYFLRRLRRVKKANGQIIAVNEIFERKPTTVKNFGIWVRYQSRTGYHNMYKEYRDTTLNGAVDQMYSEMASRHRVRFPCIQIIKTATVPASACKRANTLQFHDSKIRFPLTHRLARPSAPEYRTLYKATRPSVAMI</sequence>
<feature type="domain" description="Large ribosomal subunit protein eL20" evidence="5">
    <location>
        <begin position="10"/>
        <end position="131"/>
    </location>
</feature>
<keyword evidence="3 4" id="KW-0687">Ribonucleoprotein</keyword>
<proteinExistence type="inferred from homology"/>
<name>A0ABY8U977_TETOB</name>
<dbReference type="PIRSF" id="PIRSF002190">
    <property type="entry name" value="Ribosomal_L18a"/>
    <property type="match status" value="1"/>
</dbReference>
<organism evidence="6 7">
    <name type="scientific">Tetradesmus obliquus</name>
    <name type="common">Green alga</name>
    <name type="synonym">Acutodesmus obliquus</name>
    <dbReference type="NCBI Taxonomy" id="3088"/>
    <lineage>
        <taxon>Eukaryota</taxon>
        <taxon>Viridiplantae</taxon>
        <taxon>Chlorophyta</taxon>
        <taxon>core chlorophytes</taxon>
        <taxon>Chlorophyceae</taxon>
        <taxon>CS clade</taxon>
        <taxon>Sphaeropleales</taxon>
        <taxon>Scenedesmaceae</taxon>
        <taxon>Tetradesmus</taxon>
    </lineage>
</organism>
<protein>
    <recommendedName>
        <fullName evidence="4">60S ribosomal protein L18a</fullName>
    </recommendedName>
</protein>
<evidence type="ECO:0000256" key="3">
    <source>
        <dbReference type="ARBA" id="ARBA00023274"/>
    </source>
</evidence>
<dbReference type="Gene3D" id="3.10.20.10">
    <property type="match status" value="2"/>
</dbReference>
<keyword evidence="7" id="KW-1185">Reference proteome</keyword>
<evidence type="ECO:0000259" key="5">
    <source>
        <dbReference type="Pfam" id="PF01775"/>
    </source>
</evidence>
<reference evidence="6 7" key="1">
    <citation type="submission" date="2023-05" db="EMBL/GenBank/DDBJ databases">
        <title>A 100% complete, gapless, phased diploid assembly of the Scenedesmus obliquus UTEX 3031 genome.</title>
        <authorList>
            <person name="Biondi T.C."/>
            <person name="Hanschen E.R."/>
            <person name="Kwon T."/>
            <person name="Eng W."/>
            <person name="Kruse C.P.S."/>
            <person name="Koehler S.I."/>
            <person name="Kunde Y."/>
            <person name="Gleasner C.D."/>
            <person name="You Mak K.T."/>
            <person name="Polle J."/>
            <person name="Hovde B.T."/>
            <person name="Starkenburg S.R."/>
        </authorList>
    </citation>
    <scope>NUCLEOTIDE SEQUENCE [LARGE SCALE GENOMIC DNA]</scope>
    <source>
        <strain evidence="6 7">DOE0152z</strain>
    </source>
</reference>
<gene>
    <name evidence="6" type="ORF">OEZ85_014449</name>
</gene>
<accession>A0ABY8U977</accession>
<dbReference type="HAMAP" id="MF_00273">
    <property type="entry name" value="Ribosomal_eL20"/>
    <property type="match status" value="1"/>
</dbReference>
<dbReference type="SUPFAM" id="SSF160374">
    <property type="entry name" value="RplX-like"/>
    <property type="match status" value="1"/>
</dbReference>
<dbReference type="Proteomes" id="UP001244341">
    <property type="component" value="Chromosome 8b"/>
</dbReference>
<evidence type="ECO:0000256" key="1">
    <source>
        <dbReference type="ARBA" id="ARBA00009362"/>
    </source>
</evidence>
<dbReference type="PANTHER" id="PTHR10052">
    <property type="entry name" value="60S RIBOSOMAL PROTEIN L18A"/>
    <property type="match status" value="1"/>
</dbReference>
<evidence type="ECO:0000313" key="7">
    <source>
        <dbReference type="Proteomes" id="UP001244341"/>
    </source>
</evidence>
<evidence type="ECO:0000313" key="6">
    <source>
        <dbReference type="EMBL" id="WIA17644.1"/>
    </source>
</evidence>
<keyword evidence="2 4" id="KW-0689">Ribosomal protein</keyword>
<evidence type="ECO:0000256" key="4">
    <source>
        <dbReference type="PIRNR" id="PIRNR002190"/>
    </source>
</evidence>
<evidence type="ECO:0000256" key="2">
    <source>
        <dbReference type="ARBA" id="ARBA00022980"/>
    </source>
</evidence>
<dbReference type="Pfam" id="PF01775">
    <property type="entry name" value="Ribosomal_L18A"/>
    <property type="match status" value="1"/>
</dbReference>